<keyword evidence="2 4" id="KW-0479">Metal-binding</keyword>
<dbReference type="SUPFAM" id="SSF49785">
    <property type="entry name" value="Galactose-binding domain-like"/>
    <property type="match status" value="1"/>
</dbReference>
<dbReference type="PANTHER" id="PTHR33546:SF1">
    <property type="entry name" value="LARGE, MULTIFUNCTIONAL SECRETED PROTEIN"/>
    <property type="match status" value="1"/>
</dbReference>
<evidence type="ECO:0000256" key="2">
    <source>
        <dbReference type="ARBA" id="ARBA00022723"/>
    </source>
</evidence>
<name>A0A225DUB5_9BACT</name>
<dbReference type="InterPro" id="IPR011042">
    <property type="entry name" value="6-blade_b-propeller_TolB-like"/>
</dbReference>
<feature type="domain" description="F5/8 type C" evidence="5">
    <location>
        <begin position="1"/>
        <end position="110"/>
    </location>
</feature>
<dbReference type="GO" id="GO:0009055">
    <property type="term" value="F:electron transfer activity"/>
    <property type="evidence" value="ECO:0007669"/>
    <property type="project" value="InterPro"/>
</dbReference>
<dbReference type="SUPFAM" id="SSF46626">
    <property type="entry name" value="Cytochrome c"/>
    <property type="match status" value="1"/>
</dbReference>
<dbReference type="PANTHER" id="PTHR33546">
    <property type="entry name" value="LARGE, MULTIFUNCTIONAL SECRETED PROTEIN-RELATED"/>
    <property type="match status" value="1"/>
</dbReference>
<dbReference type="Proteomes" id="UP000214646">
    <property type="component" value="Unassembled WGS sequence"/>
</dbReference>
<dbReference type="Pfam" id="PF13646">
    <property type="entry name" value="HEAT_2"/>
    <property type="match status" value="1"/>
</dbReference>
<evidence type="ECO:0000256" key="3">
    <source>
        <dbReference type="ARBA" id="ARBA00023004"/>
    </source>
</evidence>
<organism evidence="7 8">
    <name type="scientific">Fimbriiglobus ruber</name>
    <dbReference type="NCBI Taxonomy" id="1908690"/>
    <lineage>
        <taxon>Bacteria</taxon>
        <taxon>Pseudomonadati</taxon>
        <taxon>Planctomycetota</taxon>
        <taxon>Planctomycetia</taxon>
        <taxon>Gemmatales</taxon>
        <taxon>Gemmataceae</taxon>
        <taxon>Fimbriiglobus</taxon>
    </lineage>
</organism>
<dbReference type="Gene3D" id="1.25.10.10">
    <property type="entry name" value="Leucine-rich Repeat Variant"/>
    <property type="match status" value="1"/>
</dbReference>
<protein>
    <recommendedName>
        <fullName evidence="9">Cytochrome c domain-containing protein</fullName>
    </recommendedName>
</protein>
<dbReference type="Gene3D" id="1.10.760.10">
    <property type="entry name" value="Cytochrome c-like domain"/>
    <property type="match status" value="1"/>
</dbReference>
<dbReference type="PROSITE" id="PS51007">
    <property type="entry name" value="CYTC"/>
    <property type="match status" value="1"/>
</dbReference>
<dbReference type="Pfam" id="PF00034">
    <property type="entry name" value="Cytochrom_C"/>
    <property type="match status" value="1"/>
</dbReference>
<dbReference type="InterPro" id="IPR016024">
    <property type="entry name" value="ARM-type_fold"/>
</dbReference>
<keyword evidence="8" id="KW-1185">Reference proteome</keyword>
<evidence type="ECO:0008006" key="9">
    <source>
        <dbReference type="Google" id="ProtNLM"/>
    </source>
</evidence>
<dbReference type="InterPro" id="IPR009056">
    <property type="entry name" value="Cyt_c-like_dom"/>
</dbReference>
<dbReference type="SUPFAM" id="SSF48371">
    <property type="entry name" value="ARM repeat"/>
    <property type="match status" value="2"/>
</dbReference>
<dbReference type="InterPro" id="IPR000421">
    <property type="entry name" value="FA58C"/>
</dbReference>
<dbReference type="GO" id="GO:0020037">
    <property type="term" value="F:heme binding"/>
    <property type="evidence" value="ECO:0007669"/>
    <property type="project" value="InterPro"/>
</dbReference>
<evidence type="ECO:0000256" key="1">
    <source>
        <dbReference type="ARBA" id="ARBA00022617"/>
    </source>
</evidence>
<dbReference type="GO" id="GO:0046872">
    <property type="term" value="F:metal ion binding"/>
    <property type="evidence" value="ECO:0007669"/>
    <property type="project" value="UniProtKB-KW"/>
</dbReference>
<gene>
    <name evidence="7" type="ORF">FRUB_05627</name>
</gene>
<feature type="domain" description="Cytochrome c" evidence="6">
    <location>
        <begin position="987"/>
        <end position="1122"/>
    </location>
</feature>
<keyword evidence="3 4" id="KW-0408">Iron</keyword>
<dbReference type="SUPFAM" id="SSF50952">
    <property type="entry name" value="Soluble quinoprotein glucose dehydrogenase"/>
    <property type="match status" value="1"/>
</dbReference>
<comment type="caution">
    <text evidence="7">The sequence shown here is derived from an EMBL/GenBank/DDBJ whole genome shotgun (WGS) entry which is preliminary data.</text>
</comment>
<evidence type="ECO:0000256" key="4">
    <source>
        <dbReference type="PROSITE-ProRule" id="PRU00433"/>
    </source>
</evidence>
<dbReference type="InterPro" id="IPR008979">
    <property type="entry name" value="Galactose-bd-like_sf"/>
</dbReference>
<dbReference type="Gene3D" id="2.60.120.260">
    <property type="entry name" value="Galactose-binding domain-like"/>
    <property type="match status" value="1"/>
</dbReference>
<dbReference type="PROSITE" id="PS50022">
    <property type="entry name" value="FA58C_3"/>
    <property type="match status" value="1"/>
</dbReference>
<dbReference type="InterPro" id="IPR013427">
    <property type="entry name" value="Haem-bd_dom_put"/>
</dbReference>
<dbReference type="Pfam" id="PF23500">
    <property type="entry name" value="DUF7133"/>
    <property type="match status" value="1"/>
</dbReference>
<evidence type="ECO:0000259" key="6">
    <source>
        <dbReference type="PROSITE" id="PS51007"/>
    </source>
</evidence>
<evidence type="ECO:0000259" key="5">
    <source>
        <dbReference type="PROSITE" id="PS50022"/>
    </source>
</evidence>
<dbReference type="AlphaFoldDB" id="A0A225DUB5"/>
<dbReference type="InterPro" id="IPR055557">
    <property type="entry name" value="DUF7133"/>
</dbReference>
<dbReference type="Pfam" id="PF22633">
    <property type="entry name" value="F5_F8_type_C_2"/>
    <property type="match status" value="1"/>
</dbReference>
<reference evidence="8" key="1">
    <citation type="submission" date="2017-06" db="EMBL/GenBank/DDBJ databases">
        <title>Genome analysis of Fimbriiglobus ruber SP5, the first member of the order Planctomycetales with confirmed chitinolytic capability.</title>
        <authorList>
            <person name="Ravin N.V."/>
            <person name="Rakitin A.L."/>
            <person name="Ivanova A.A."/>
            <person name="Beletsky A.V."/>
            <person name="Kulichevskaya I.S."/>
            <person name="Mardanov A.V."/>
            <person name="Dedysh S.N."/>
        </authorList>
    </citation>
    <scope>NUCLEOTIDE SEQUENCE [LARGE SCALE GENOMIC DNA]</scope>
    <source>
        <strain evidence="8">SP5</strain>
    </source>
</reference>
<evidence type="ECO:0000313" key="7">
    <source>
        <dbReference type="EMBL" id="OWK39737.1"/>
    </source>
</evidence>
<dbReference type="Gene3D" id="2.120.10.30">
    <property type="entry name" value="TolB, C-terminal domain"/>
    <property type="match status" value="1"/>
</dbReference>
<sequence length="1124" mass="120063">MGVDGNADSRWCADGGSVPQWFQVDLGKPEDLTGCRVTWEMDQKAYLYTIEGSADAKVWKPLAGSTDGKLTTQIQTHKFTATGIRYVKLNITELPEGAWASFYELEVFGPKMVPAAKFVPPSPKTGDLLKTVKAAAGFDATIFAAPPDISYPTCLAAAPDGTLFVGVDLNGSLGAKAGKGKVVRCIDTDGDGKADQFNKFCDVESPRGLWWDDNTLYVLHPPFVTAYRDTDGDGVADKVEDLVTGLGFDLKTRGADHTTNGFRFAIDGFFYIAVGDYGAVKAVGKDGRTIQLHGGGIVRVRPDGSGLEIVTRGQRNIYDVAVSPTLDLFTRDNTNDGGGWDVRLSHGVPTVNFGYPTLFVNFPDEIIQPLADYGGGSPCGALFLDEPGFPKGYGHALYFCEWGRSQVYRHPLTPNGATWKVGQEPFVNLPRPTDLDADGTGHLYISSWKDGGFDFSNPNVGFVARVTPKGWKPAAFPDLKKATDDELVTHLASDSQVRRTYAQREILRRGAKAAFFAEKLTPLATGDQSLSVKVAAIFTLNQLAGVDTKPTLVKLTADATVREYALRALADAPEHRSTAPTQPFLDALADPSPRARTQAVIGLGRIGNVDNAGAILPLTADSDPVISHVAVQALVTLRASAACLAALDSADTKLAPGALRVLQTLHEPAVVDGLITRLKATTDTTRRRGLLVALARLANKEATWDGKWWTTRPDTTGPYYKPVTWAESPKIATALRDEVAKADADGLRWLLPQLIRHRIEMPEVTKAVVELAQKDAGLRRAVVEVMAARAAPPAEMVPLFAEVAKAADESPAARATAIRGLGKLASQPARDALVEALTTTDKLPKELEAAWAEFARDGKRVGELPQYTKLTTAAAPGARELAWGVIASIADRNLGDPKARQAANAAVKDALAKPDAAPAVINAITRLGLTSFAPDLRRLAAGTDARAAAAKDAMAALKLDAAGGASGPLVGTLKYEDTVAQAIKIKGSADLGAKLFGRIGCANCHTVSTKEPLKGPLLAGITTRYNRTELLESILKPSAKIAQGFESFQFNLLNGKTVTGFIVRESGAEVEVRDATGATVVVKKDEIDERKPGKLSVMPEKLVDELTTTELASILAYLESLKTK</sequence>
<dbReference type="InterPro" id="IPR036909">
    <property type="entry name" value="Cyt_c-like_dom_sf"/>
</dbReference>
<dbReference type="InterPro" id="IPR011989">
    <property type="entry name" value="ARM-like"/>
</dbReference>
<accession>A0A225DUB5</accession>
<dbReference type="InterPro" id="IPR011041">
    <property type="entry name" value="Quinoprot_gluc/sorb_DH_b-prop"/>
</dbReference>
<proteinExistence type="predicted"/>
<dbReference type="EMBL" id="NIDE01000009">
    <property type="protein sequence ID" value="OWK39737.1"/>
    <property type="molecule type" value="Genomic_DNA"/>
</dbReference>
<keyword evidence="1 4" id="KW-0349">Heme</keyword>
<dbReference type="NCBIfam" id="TIGR02603">
    <property type="entry name" value="CxxCH_TIGR02603"/>
    <property type="match status" value="1"/>
</dbReference>
<evidence type="ECO:0000313" key="8">
    <source>
        <dbReference type="Proteomes" id="UP000214646"/>
    </source>
</evidence>